<protein>
    <submittedName>
        <fullName evidence="2">Uncharacterized protein</fullName>
    </submittedName>
</protein>
<feature type="transmembrane region" description="Helical" evidence="1">
    <location>
        <begin position="76"/>
        <end position="95"/>
    </location>
</feature>
<keyword evidence="1" id="KW-0812">Transmembrane</keyword>
<dbReference type="Proteomes" id="UP000616114">
    <property type="component" value="Unassembled WGS sequence"/>
</dbReference>
<comment type="caution">
    <text evidence="2">The sequence shown here is derived from an EMBL/GenBank/DDBJ whole genome shotgun (WGS) entry which is preliminary data.</text>
</comment>
<name>A0A8J2TXU2_9MICO</name>
<evidence type="ECO:0000313" key="3">
    <source>
        <dbReference type="Proteomes" id="UP000616114"/>
    </source>
</evidence>
<feature type="transmembrane region" description="Helical" evidence="1">
    <location>
        <begin position="52"/>
        <end position="70"/>
    </location>
</feature>
<organism evidence="2 3">
    <name type="scientific">Sediminivirga luteola</name>
    <dbReference type="NCBI Taxonomy" id="1774748"/>
    <lineage>
        <taxon>Bacteria</taxon>
        <taxon>Bacillati</taxon>
        <taxon>Actinomycetota</taxon>
        <taxon>Actinomycetes</taxon>
        <taxon>Micrococcales</taxon>
        <taxon>Brevibacteriaceae</taxon>
        <taxon>Sediminivirga</taxon>
    </lineage>
</organism>
<proteinExistence type="predicted"/>
<keyword evidence="1" id="KW-0472">Membrane</keyword>
<reference evidence="2" key="1">
    <citation type="journal article" date="2014" name="Int. J. Syst. Evol. Microbiol.">
        <title>Complete genome sequence of Corynebacterium casei LMG S-19264T (=DSM 44701T), isolated from a smear-ripened cheese.</title>
        <authorList>
            <consortium name="US DOE Joint Genome Institute (JGI-PGF)"/>
            <person name="Walter F."/>
            <person name="Albersmeier A."/>
            <person name="Kalinowski J."/>
            <person name="Ruckert C."/>
        </authorList>
    </citation>
    <scope>NUCLEOTIDE SEQUENCE</scope>
    <source>
        <strain evidence="2">CGMCC 1.12785</strain>
    </source>
</reference>
<dbReference type="RefSeq" id="WP_188550435.1">
    <property type="nucleotide sequence ID" value="NZ_BMFY01000006.1"/>
</dbReference>
<evidence type="ECO:0000256" key="1">
    <source>
        <dbReference type="SAM" id="Phobius"/>
    </source>
</evidence>
<dbReference type="EMBL" id="BMFY01000006">
    <property type="protein sequence ID" value="GGA14113.1"/>
    <property type="molecule type" value="Genomic_DNA"/>
</dbReference>
<accession>A0A8J2TXU2</accession>
<reference evidence="2" key="2">
    <citation type="submission" date="2020-09" db="EMBL/GenBank/DDBJ databases">
        <authorList>
            <person name="Sun Q."/>
            <person name="Zhou Y."/>
        </authorList>
    </citation>
    <scope>NUCLEOTIDE SEQUENCE</scope>
    <source>
        <strain evidence="2">CGMCC 1.12785</strain>
    </source>
</reference>
<evidence type="ECO:0000313" key="2">
    <source>
        <dbReference type="EMBL" id="GGA14113.1"/>
    </source>
</evidence>
<gene>
    <name evidence="2" type="ORF">GCM10011333_16250</name>
</gene>
<keyword evidence="3" id="KW-1185">Reference proteome</keyword>
<sequence>MTDTRAADAIVHTECVLEAAELGRPPVAGDAQEAARRRHAASPVLAAGAPRLLAGLTVVLALAAVLVVFLGGSWPLWAPAAGAALLTAILCFVSARATAAARTRRWGAAYRRLAASPHRARGRLTALDIRWDKHDRMVIAGGQVAYTDASGTARYTPFSTAPALRLPLPPEAAPPAVDAPVTVWHTPGHDVVLHRLPLCFKPPAHPSPEH</sequence>
<keyword evidence="1" id="KW-1133">Transmembrane helix</keyword>
<dbReference type="AlphaFoldDB" id="A0A8J2TXU2"/>